<proteinExistence type="inferred from homology"/>
<protein>
    <recommendedName>
        <fullName evidence="10">Large-conductance mechanosensitive channel</fullName>
    </recommendedName>
</protein>
<evidence type="ECO:0000256" key="4">
    <source>
        <dbReference type="ARBA" id="ARBA00022475"/>
    </source>
</evidence>
<comment type="subcellular location">
    <subcellularLocation>
        <location evidence="1 10">Cell membrane</location>
        <topology evidence="1 10">Multi-pass membrane protein</topology>
    </subcellularLocation>
</comment>
<name>A0ABY5PID2_9ACTN</name>
<feature type="transmembrane region" description="Helical" evidence="10">
    <location>
        <begin position="69"/>
        <end position="88"/>
    </location>
</feature>
<evidence type="ECO:0000313" key="11">
    <source>
        <dbReference type="EMBL" id="UUY04434.1"/>
    </source>
</evidence>
<keyword evidence="8 10" id="KW-0472">Membrane</keyword>
<accession>A0ABY5PID2</accession>
<dbReference type="InterPro" id="IPR036019">
    <property type="entry name" value="MscL_channel"/>
</dbReference>
<evidence type="ECO:0000256" key="3">
    <source>
        <dbReference type="ARBA" id="ARBA00022448"/>
    </source>
</evidence>
<dbReference type="SUPFAM" id="SSF81330">
    <property type="entry name" value="Gated mechanosensitive channel"/>
    <property type="match status" value="1"/>
</dbReference>
<keyword evidence="5 10" id="KW-0812">Transmembrane</keyword>
<keyword evidence="6 10" id="KW-1133">Transmembrane helix</keyword>
<dbReference type="PANTHER" id="PTHR30266:SF2">
    <property type="entry name" value="LARGE-CONDUCTANCE MECHANOSENSITIVE CHANNEL"/>
    <property type="match status" value="1"/>
</dbReference>
<reference evidence="12" key="1">
    <citation type="submission" date="2021-11" db="EMBL/GenBank/DDBJ databases">
        <title>Cultivation dependent microbiological survey of springs from the worlds oldest radium mine currently devoted to the extraction of radon-saturated water.</title>
        <authorList>
            <person name="Kapinusova G."/>
            <person name="Smrhova T."/>
            <person name="Strejcek M."/>
            <person name="Suman J."/>
            <person name="Jani K."/>
            <person name="Pajer P."/>
            <person name="Uhlik O."/>
        </authorList>
    </citation>
    <scope>NUCLEOTIDE SEQUENCE [LARGE SCALE GENOMIC DNA]</scope>
    <source>
        <strain evidence="12">J379</strain>
    </source>
</reference>
<dbReference type="PRINTS" id="PR01264">
    <property type="entry name" value="MECHCHANNEL"/>
</dbReference>
<comment type="subunit">
    <text evidence="10">Homopentamer.</text>
</comment>
<keyword evidence="3 10" id="KW-0813">Transport</keyword>
<sequence length="126" mass="13796">MLKEFRDFLMRGNVVDLAVAVVIGLAFGELVTSLVETLLTPIIAAVIEEPDFSDLTFTINGSVFRYGSFLNALIAFVSIAAAVFFFVVKPMNALQARRGTKAEEQVAEDIALLTEIRDELRAQRAG</sequence>
<dbReference type="PANTHER" id="PTHR30266">
    <property type="entry name" value="MECHANOSENSITIVE CHANNEL MSCL"/>
    <property type="match status" value="1"/>
</dbReference>
<dbReference type="HAMAP" id="MF_00115">
    <property type="entry name" value="MscL"/>
    <property type="match status" value="1"/>
</dbReference>
<dbReference type="Gene3D" id="1.10.1200.120">
    <property type="entry name" value="Large-conductance mechanosensitive channel, MscL, domain 1"/>
    <property type="match status" value="1"/>
</dbReference>
<comment type="similarity">
    <text evidence="2 10">Belongs to the MscL family.</text>
</comment>
<dbReference type="InterPro" id="IPR019823">
    <property type="entry name" value="Mechanosensitive_channel_CS"/>
</dbReference>
<evidence type="ECO:0000256" key="2">
    <source>
        <dbReference type="ARBA" id="ARBA00007254"/>
    </source>
</evidence>
<feature type="transmembrane region" description="Helical" evidence="10">
    <location>
        <begin position="12"/>
        <end position="31"/>
    </location>
</feature>
<dbReference type="RefSeq" id="WP_353864917.1">
    <property type="nucleotide sequence ID" value="NZ_CP088295.1"/>
</dbReference>
<evidence type="ECO:0000313" key="12">
    <source>
        <dbReference type="Proteomes" id="UP001058860"/>
    </source>
</evidence>
<evidence type="ECO:0000256" key="1">
    <source>
        <dbReference type="ARBA" id="ARBA00004651"/>
    </source>
</evidence>
<dbReference type="PROSITE" id="PS01327">
    <property type="entry name" value="MSCL"/>
    <property type="match status" value="1"/>
</dbReference>
<keyword evidence="4 10" id="KW-1003">Cell membrane</keyword>
<comment type="function">
    <text evidence="10">Channel that opens in response to stretch forces in the membrane lipid bilayer. May participate in the regulation of osmotic pressure changes within the cell.</text>
</comment>
<keyword evidence="9 10" id="KW-0407">Ion channel</keyword>
<evidence type="ECO:0000256" key="9">
    <source>
        <dbReference type="ARBA" id="ARBA00023303"/>
    </source>
</evidence>
<evidence type="ECO:0000256" key="10">
    <source>
        <dbReference type="HAMAP-Rule" id="MF_00115"/>
    </source>
</evidence>
<keyword evidence="7 10" id="KW-0406">Ion transport</keyword>
<evidence type="ECO:0000256" key="8">
    <source>
        <dbReference type="ARBA" id="ARBA00023136"/>
    </source>
</evidence>
<dbReference type="Pfam" id="PF01741">
    <property type="entry name" value="MscL"/>
    <property type="match status" value="1"/>
</dbReference>
<dbReference type="NCBIfam" id="TIGR00220">
    <property type="entry name" value="mscL"/>
    <property type="match status" value="1"/>
</dbReference>
<evidence type="ECO:0000256" key="5">
    <source>
        <dbReference type="ARBA" id="ARBA00022692"/>
    </source>
</evidence>
<dbReference type="EMBL" id="CP088295">
    <property type="protein sequence ID" value="UUY04434.1"/>
    <property type="molecule type" value="Genomic_DNA"/>
</dbReference>
<dbReference type="InterPro" id="IPR037673">
    <property type="entry name" value="MSC/AndL"/>
</dbReference>
<dbReference type="Proteomes" id="UP001058860">
    <property type="component" value="Chromosome"/>
</dbReference>
<organism evidence="11 12">
    <name type="scientific">Svornostia abyssi</name>
    <dbReference type="NCBI Taxonomy" id="2898438"/>
    <lineage>
        <taxon>Bacteria</taxon>
        <taxon>Bacillati</taxon>
        <taxon>Actinomycetota</taxon>
        <taxon>Thermoleophilia</taxon>
        <taxon>Solirubrobacterales</taxon>
        <taxon>Baekduiaceae</taxon>
        <taxon>Svornostia</taxon>
    </lineage>
</organism>
<evidence type="ECO:0000256" key="7">
    <source>
        <dbReference type="ARBA" id="ARBA00023065"/>
    </source>
</evidence>
<dbReference type="InterPro" id="IPR001185">
    <property type="entry name" value="MS_channel"/>
</dbReference>
<keyword evidence="12" id="KW-1185">Reference proteome</keyword>
<evidence type="ECO:0000256" key="6">
    <source>
        <dbReference type="ARBA" id="ARBA00022989"/>
    </source>
</evidence>
<gene>
    <name evidence="10 11" type="primary">mscL</name>
    <name evidence="11" type="ORF">LRS13_02560</name>
</gene>